<feature type="domain" description="ChrR-like cupin" evidence="1">
    <location>
        <begin position="146"/>
        <end position="231"/>
    </location>
</feature>
<sequence length="245" mass="25934">MIPRFITCERAVSMFSDYADGCLPSSRVLLLRLHLPLCPACRAILATMRALPALVAQVDDEAPEAARAALRGALARIARGEVPPPARPWPATPVPEEARDLLGGRPDLPLAILAAAHEALAGARRPEAGPFHLPKGILERLPPADQWRWAADEGGRRRAELIAEPGGSRLVLAFAPGDAPAPPHRHLGSESVLVLAGTLLDDGLPLAPGTWVHHGRGSVHAPAAVGGCWCLIREEGETEAAEPPR</sequence>
<name>A0AA48GQZ8_9BACT</name>
<dbReference type="Proteomes" id="UP001228113">
    <property type="component" value="Chromosome"/>
</dbReference>
<evidence type="ECO:0000313" key="2">
    <source>
        <dbReference type="EMBL" id="BDU75972.1"/>
    </source>
</evidence>
<accession>A0AA48GQZ8</accession>
<dbReference type="EMBL" id="AP027081">
    <property type="protein sequence ID" value="BDU75972.1"/>
    <property type="molecule type" value="Genomic_DNA"/>
</dbReference>
<reference evidence="2" key="1">
    <citation type="journal article" date="2023" name="Int. J. Syst. Evol. Microbiol.">
        <title>Mesoterricola silvestris gen. nov., sp. nov., Mesoterricola sediminis sp. nov., Geothrix oryzae sp. nov., Geothrix edaphica sp. nov., Geothrix rubra sp. nov., and Geothrix limicola sp. nov., six novel members of Acidobacteriota isolated from soils.</title>
        <authorList>
            <person name="Itoh H."/>
            <person name="Sugisawa Y."/>
            <person name="Mise K."/>
            <person name="Xu Z."/>
            <person name="Kuniyasu M."/>
            <person name="Ushijima N."/>
            <person name="Kawano K."/>
            <person name="Kobayashi E."/>
            <person name="Shiratori Y."/>
            <person name="Masuda Y."/>
            <person name="Senoo K."/>
        </authorList>
    </citation>
    <scope>NUCLEOTIDE SEQUENCE</scope>
    <source>
        <strain evidence="2">W786</strain>
    </source>
</reference>
<keyword evidence="3" id="KW-1185">Reference proteome</keyword>
<dbReference type="InterPro" id="IPR025979">
    <property type="entry name" value="ChrR-like_cupin_dom"/>
</dbReference>
<dbReference type="Pfam" id="PF12973">
    <property type="entry name" value="Cupin_7"/>
    <property type="match status" value="1"/>
</dbReference>
<evidence type="ECO:0000259" key="1">
    <source>
        <dbReference type="Pfam" id="PF12973"/>
    </source>
</evidence>
<dbReference type="Gene3D" id="2.60.120.10">
    <property type="entry name" value="Jelly Rolls"/>
    <property type="match status" value="1"/>
</dbReference>
<dbReference type="AlphaFoldDB" id="A0AA48GQZ8"/>
<dbReference type="InterPro" id="IPR014710">
    <property type="entry name" value="RmlC-like_jellyroll"/>
</dbReference>
<protein>
    <recommendedName>
        <fullName evidence="1">ChrR-like cupin domain-containing protein</fullName>
    </recommendedName>
</protein>
<evidence type="ECO:0000313" key="3">
    <source>
        <dbReference type="Proteomes" id="UP001228113"/>
    </source>
</evidence>
<dbReference type="SUPFAM" id="SSF51182">
    <property type="entry name" value="RmlC-like cupins"/>
    <property type="match status" value="1"/>
</dbReference>
<gene>
    <name evidence="2" type="ORF">METESE_09300</name>
</gene>
<dbReference type="InterPro" id="IPR041916">
    <property type="entry name" value="Anti_sigma_zinc_sf"/>
</dbReference>
<proteinExistence type="predicted"/>
<organism evidence="2 3">
    <name type="scientific">Mesoterricola sediminis</name>
    <dbReference type="NCBI Taxonomy" id="2927980"/>
    <lineage>
        <taxon>Bacteria</taxon>
        <taxon>Pseudomonadati</taxon>
        <taxon>Acidobacteriota</taxon>
        <taxon>Holophagae</taxon>
        <taxon>Holophagales</taxon>
        <taxon>Holophagaceae</taxon>
        <taxon>Mesoterricola</taxon>
    </lineage>
</organism>
<dbReference type="KEGG" id="msea:METESE_09300"/>
<dbReference type="Gene3D" id="1.10.10.1320">
    <property type="entry name" value="Anti-sigma factor, zinc-finger domain"/>
    <property type="match status" value="1"/>
</dbReference>
<dbReference type="InterPro" id="IPR011051">
    <property type="entry name" value="RmlC_Cupin_sf"/>
</dbReference>
<dbReference type="RefSeq" id="WP_316411172.1">
    <property type="nucleotide sequence ID" value="NZ_AP027081.1"/>
</dbReference>